<evidence type="ECO:0000313" key="1">
    <source>
        <dbReference type="EMBL" id="MBB4225544.1"/>
    </source>
</evidence>
<reference evidence="1 2" key="1">
    <citation type="submission" date="2020-08" db="EMBL/GenBank/DDBJ databases">
        <title>Genomic Encyclopedia of Type Strains, Phase IV (KMG-V): Genome sequencing to study the core and pangenomes of soil and plant-associated prokaryotes.</title>
        <authorList>
            <person name="Whitman W."/>
        </authorList>
    </citation>
    <scope>NUCLEOTIDE SEQUENCE [LARGE SCALE GENOMIC DNA]</scope>
    <source>
        <strain evidence="1 2">34/80</strain>
    </source>
</reference>
<evidence type="ECO:0000313" key="2">
    <source>
        <dbReference type="Proteomes" id="UP000524450"/>
    </source>
</evidence>
<name>A0A840FZ62_9BURK</name>
<protein>
    <submittedName>
        <fullName evidence="1">Uncharacterized protein</fullName>
    </submittedName>
</protein>
<dbReference type="EMBL" id="JACIFZ010000013">
    <property type="protein sequence ID" value="MBB4225544.1"/>
    <property type="molecule type" value="Genomic_DNA"/>
</dbReference>
<comment type="caution">
    <text evidence="1">The sequence shown here is derived from an EMBL/GenBank/DDBJ whole genome shotgun (WGS) entry which is preliminary data.</text>
</comment>
<dbReference type="AlphaFoldDB" id="A0A840FZ62"/>
<dbReference type="RefSeq" id="WP_221297835.1">
    <property type="nucleotide sequence ID" value="NZ_JACIFZ010000013.1"/>
</dbReference>
<organism evidence="1 2">
    <name type="scientific">Variovorax guangxiensis</name>
    <dbReference type="NCBI Taxonomy" id="1775474"/>
    <lineage>
        <taxon>Bacteria</taxon>
        <taxon>Pseudomonadati</taxon>
        <taxon>Pseudomonadota</taxon>
        <taxon>Betaproteobacteria</taxon>
        <taxon>Burkholderiales</taxon>
        <taxon>Comamonadaceae</taxon>
        <taxon>Variovorax</taxon>
    </lineage>
</organism>
<sequence length="71" mass="7599">MNLYGAPLAMPQHVSVHGRDEIVAGATEEFRRLQGAQTGKVLVDALQASPHHDIDLVLACAETAPVRGVRL</sequence>
<dbReference type="Proteomes" id="UP000524450">
    <property type="component" value="Unassembled WGS sequence"/>
</dbReference>
<accession>A0A840FZ62</accession>
<gene>
    <name evidence="1" type="ORF">GGD71_006357</name>
</gene>
<proteinExistence type="predicted"/>